<feature type="region of interest" description="LID" evidence="10">
    <location>
        <begin position="129"/>
        <end position="139"/>
    </location>
</feature>
<dbReference type="PANTHER" id="PTHR12595">
    <property type="entry name" value="POS9-ACTIVATING FACTOR FAP7-RELATED"/>
    <property type="match status" value="1"/>
</dbReference>
<dbReference type="Pfam" id="PF13238">
    <property type="entry name" value="AAA_18"/>
    <property type="match status" value="1"/>
</dbReference>
<keyword evidence="4 10" id="KW-0698">rRNA processing</keyword>
<feature type="binding site" evidence="10">
    <location>
        <position position="18"/>
    </location>
    <ligand>
        <name>ATP</name>
        <dbReference type="ChEBI" id="CHEBI:30616"/>
    </ligand>
</feature>
<feature type="binding site" evidence="10">
    <location>
        <position position="20"/>
    </location>
    <ligand>
        <name>ATP</name>
        <dbReference type="ChEBI" id="CHEBI:30616"/>
    </ligand>
</feature>
<comment type="catalytic activity">
    <reaction evidence="10">
        <text>ATP + H2O = ADP + phosphate + H(+)</text>
        <dbReference type="Rhea" id="RHEA:13065"/>
        <dbReference type="ChEBI" id="CHEBI:15377"/>
        <dbReference type="ChEBI" id="CHEBI:15378"/>
        <dbReference type="ChEBI" id="CHEBI:30616"/>
        <dbReference type="ChEBI" id="CHEBI:43474"/>
        <dbReference type="ChEBI" id="CHEBI:456216"/>
    </reaction>
</comment>
<sequence>MTRLRPNILVTGTPGTGKSTLASSLATVLSQHASAASSSLRDDWFEHIDIAKLVKERKFYEEYDEVLDTLVMDEDALLDHLEDYLGTGIRESGGAILDSHACDLFPERWIDIVVVLTCSTESLFDRLSRRGYSDRKRTENIECEIMGVLVEEAQESYDAEIVHVLESNSIEDMDRNTEVVKQIVQQWIDSRSS</sequence>
<keyword evidence="6 10" id="KW-0547">Nucleotide-binding</keyword>
<dbReference type="OrthoDB" id="10251185at2759"/>
<dbReference type="GO" id="GO:0016887">
    <property type="term" value="F:ATP hydrolysis activity"/>
    <property type="evidence" value="ECO:0007669"/>
    <property type="project" value="UniProtKB-UniRule"/>
</dbReference>
<feature type="binding site" evidence="10">
    <location>
        <position position="15"/>
    </location>
    <ligand>
        <name>ATP</name>
        <dbReference type="ChEBI" id="CHEBI:30616"/>
    </ligand>
</feature>
<evidence type="ECO:0000256" key="7">
    <source>
        <dbReference type="ARBA" id="ARBA00022777"/>
    </source>
</evidence>
<dbReference type="FunFam" id="3.40.50.300:FF:000372">
    <property type="entry name" value="Adenylate kinase isoenzyme 6 homolog"/>
    <property type="match status" value="1"/>
</dbReference>
<comment type="similarity">
    <text evidence="10">Belongs to the adenylate kinase family. AK6 subfamily.</text>
</comment>
<feature type="binding site" evidence="10">
    <location>
        <position position="17"/>
    </location>
    <ligand>
        <name>ATP</name>
        <dbReference type="ChEBI" id="CHEBI:30616"/>
    </ligand>
</feature>
<dbReference type="GO" id="GO:0005737">
    <property type="term" value="C:cytoplasm"/>
    <property type="evidence" value="ECO:0007669"/>
    <property type="project" value="UniProtKB-SubCell"/>
</dbReference>
<protein>
    <recommendedName>
        <fullName evidence="10">Adenylate kinase isoenzyme 6 homolog</fullName>
        <shortName evidence="10">AK6</shortName>
        <ecNumber evidence="10">2.7.4.3</ecNumber>
    </recommendedName>
    <alternativeName>
        <fullName evidence="10">Dual activity adenylate kinase/ATPase</fullName>
        <shortName evidence="10">AK/ATPase</shortName>
    </alternativeName>
</protein>
<accession>A0A8K0AJA3</accession>
<comment type="subunit">
    <text evidence="10">Interacts with small ribosomal subunit protein uS11. Not a structural component of 43S pre-ribosomes, but transiently interacts with them by binding to uS11.</text>
</comment>
<evidence type="ECO:0000256" key="9">
    <source>
        <dbReference type="ARBA" id="ARBA00023242"/>
    </source>
</evidence>
<dbReference type="Proteomes" id="UP000799049">
    <property type="component" value="Unassembled WGS sequence"/>
</dbReference>
<dbReference type="GO" id="GO:0004017">
    <property type="term" value="F:AMP kinase activity"/>
    <property type="evidence" value="ECO:0007669"/>
    <property type="project" value="UniProtKB-UniRule"/>
</dbReference>
<dbReference type="GO" id="GO:0006364">
    <property type="term" value="P:rRNA processing"/>
    <property type="evidence" value="ECO:0007669"/>
    <property type="project" value="UniProtKB-KW"/>
</dbReference>
<keyword evidence="9 10" id="KW-0539">Nucleus</keyword>
<comment type="catalytic activity">
    <reaction evidence="1 10">
        <text>AMP + ATP = 2 ADP</text>
        <dbReference type="Rhea" id="RHEA:12973"/>
        <dbReference type="ChEBI" id="CHEBI:30616"/>
        <dbReference type="ChEBI" id="CHEBI:456215"/>
        <dbReference type="ChEBI" id="CHEBI:456216"/>
        <dbReference type="EC" id="2.7.4.3"/>
    </reaction>
</comment>
<comment type="caution">
    <text evidence="11">The sequence shown here is derived from an EMBL/GenBank/DDBJ whole genome shotgun (WGS) entry which is preliminary data.</text>
</comment>
<evidence type="ECO:0000256" key="3">
    <source>
        <dbReference type="ARBA" id="ARBA00022517"/>
    </source>
</evidence>
<evidence type="ECO:0000256" key="5">
    <source>
        <dbReference type="ARBA" id="ARBA00022679"/>
    </source>
</evidence>
<evidence type="ECO:0000256" key="2">
    <source>
        <dbReference type="ARBA" id="ARBA00022490"/>
    </source>
</evidence>
<dbReference type="GO" id="GO:0042274">
    <property type="term" value="P:ribosomal small subunit biogenesis"/>
    <property type="evidence" value="ECO:0007669"/>
    <property type="project" value="UniProtKB-UniRule"/>
</dbReference>
<evidence type="ECO:0000313" key="11">
    <source>
        <dbReference type="EMBL" id="KAF0853152.1"/>
    </source>
</evidence>
<dbReference type="Gene3D" id="3.40.50.300">
    <property type="entry name" value="P-loop containing nucleotide triphosphate hydrolases"/>
    <property type="match status" value="1"/>
</dbReference>
<feature type="region of interest" description="NMPbind" evidence="10">
    <location>
        <begin position="49"/>
        <end position="72"/>
    </location>
</feature>
<keyword evidence="8 10" id="KW-0067">ATP-binding</keyword>
<dbReference type="InterPro" id="IPR020618">
    <property type="entry name" value="Adenyl_kinase_AK6"/>
</dbReference>
<evidence type="ECO:0000256" key="10">
    <source>
        <dbReference type="HAMAP-Rule" id="MF_03173"/>
    </source>
</evidence>
<feature type="binding site" evidence="10">
    <location>
        <position position="19"/>
    </location>
    <ligand>
        <name>ATP</name>
        <dbReference type="ChEBI" id="CHEBI:30616"/>
    </ligand>
</feature>
<keyword evidence="3 10" id="KW-0690">Ribosome biogenesis</keyword>
<proteinExistence type="inferred from homology"/>
<name>A0A8K0AJA3_ANDGO</name>
<dbReference type="GO" id="GO:0005634">
    <property type="term" value="C:nucleus"/>
    <property type="evidence" value="ECO:0007669"/>
    <property type="project" value="UniProtKB-SubCell"/>
</dbReference>
<comment type="subcellular location">
    <subcellularLocation>
        <location evidence="10">Cytoplasm</location>
    </subcellularLocation>
    <subcellularLocation>
        <location evidence="10">Nucleus</location>
    </subcellularLocation>
</comment>
<evidence type="ECO:0000256" key="8">
    <source>
        <dbReference type="ARBA" id="ARBA00022840"/>
    </source>
</evidence>
<dbReference type="GO" id="GO:0005524">
    <property type="term" value="F:ATP binding"/>
    <property type="evidence" value="ECO:0007669"/>
    <property type="project" value="UniProtKB-KW"/>
</dbReference>
<keyword evidence="2 10" id="KW-0963">Cytoplasm</keyword>
<comment type="function">
    <text evidence="10">Broad-specificity nucleoside monophosphate (NMP) kinase that catalyzes the reversible transfer of the terminal phosphate group between nucleoside triphosphates and monophosphates. Has also ATPase activity. Involved in the late cytoplasmic maturation steps of the 40S ribosomal particles, specifically 18S rRNA maturation. While NMP activity is not required for ribosome maturation, ATPase activity is. Associates transiently with small ribosomal subunit protein uS11. ATP hydrolysis breaks the interaction with uS11. May temporarily remove uS11 from the ribosome to enable a conformational change of the ribosomal RNA that is needed for the final maturation step of the small ribosomal subunit. Its NMP activity may have a role in nuclear energy homeostasis.</text>
</comment>
<gene>
    <name evidence="11" type="ORF">ANDGO_02313</name>
</gene>
<keyword evidence="7 10" id="KW-0418">Kinase</keyword>
<feature type="binding site" evidence="10">
    <location>
        <position position="130"/>
    </location>
    <ligand>
        <name>ATP</name>
        <dbReference type="ChEBI" id="CHEBI:30616"/>
    </ligand>
</feature>
<dbReference type="AlphaFoldDB" id="A0A8K0AJA3"/>
<dbReference type="EMBL" id="VRVR01000001">
    <property type="protein sequence ID" value="KAF0853152.1"/>
    <property type="molecule type" value="Genomic_DNA"/>
</dbReference>
<dbReference type="PANTHER" id="PTHR12595:SF0">
    <property type="entry name" value="ADENYLATE KINASE ISOENZYME 6"/>
    <property type="match status" value="1"/>
</dbReference>
<dbReference type="EC" id="2.7.4.3" evidence="10"/>
<evidence type="ECO:0000256" key="4">
    <source>
        <dbReference type="ARBA" id="ARBA00022552"/>
    </source>
</evidence>
<dbReference type="InterPro" id="IPR027417">
    <property type="entry name" value="P-loop_NTPase"/>
</dbReference>
<evidence type="ECO:0000313" key="12">
    <source>
        <dbReference type="Proteomes" id="UP000799049"/>
    </source>
</evidence>
<keyword evidence="12" id="KW-1185">Reference proteome</keyword>
<dbReference type="HAMAP" id="MF_00039">
    <property type="entry name" value="Adenylate_kinase_AK6"/>
    <property type="match status" value="1"/>
</dbReference>
<evidence type="ECO:0000256" key="1">
    <source>
        <dbReference type="ARBA" id="ARBA00000582"/>
    </source>
</evidence>
<dbReference type="SUPFAM" id="SSF52540">
    <property type="entry name" value="P-loop containing nucleoside triphosphate hydrolases"/>
    <property type="match status" value="1"/>
</dbReference>
<keyword evidence="5 10" id="KW-0808">Transferase</keyword>
<comment type="caution">
    <text evidence="10">Lacks conserved residue(s) required for the propagation of feature annotation.</text>
</comment>
<organism evidence="11 12">
    <name type="scientific">Andalucia godoyi</name>
    <name type="common">Flagellate</name>
    <dbReference type="NCBI Taxonomy" id="505711"/>
    <lineage>
        <taxon>Eukaryota</taxon>
        <taxon>Discoba</taxon>
        <taxon>Jakobida</taxon>
        <taxon>Andalucina</taxon>
        <taxon>Andaluciidae</taxon>
        <taxon>Andalucia</taxon>
    </lineage>
</organism>
<evidence type="ECO:0000256" key="6">
    <source>
        <dbReference type="ARBA" id="ARBA00022741"/>
    </source>
</evidence>
<reference evidence="11" key="1">
    <citation type="submission" date="2019-09" db="EMBL/GenBank/DDBJ databases">
        <title>The Mitochondrial Proteome of the Jakobid, Andalucia godoyi, a Protist With the Most Gene-Rich and Bacteria-Like Mitochondrial Genome.</title>
        <authorList>
            <person name="Gray M.W."/>
            <person name="Burger G."/>
            <person name="Derelle R."/>
            <person name="Klimes V."/>
            <person name="Leger M."/>
            <person name="Sarrasin M."/>
            <person name="Vlcek C."/>
            <person name="Roger A.J."/>
            <person name="Elias M."/>
            <person name="Lang B.F."/>
        </authorList>
    </citation>
    <scope>NUCLEOTIDE SEQUENCE</scope>
    <source>
        <strain evidence="11">And28</strain>
    </source>
</reference>